<keyword evidence="9 14" id="KW-0540">Nuclease</keyword>
<evidence type="ECO:0000256" key="3">
    <source>
        <dbReference type="ARBA" id="ARBA00004065"/>
    </source>
</evidence>
<dbReference type="HAMAP" id="MF_00052_B">
    <property type="entry name" value="RNase_HII_B"/>
    <property type="match status" value="1"/>
</dbReference>
<keyword evidence="8 14" id="KW-0963">Cytoplasm</keyword>
<dbReference type="PANTHER" id="PTHR10954:SF18">
    <property type="entry name" value="RIBONUCLEASE HII"/>
    <property type="match status" value="1"/>
</dbReference>
<evidence type="ECO:0000256" key="13">
    <source>
        <dbReference type="ARBA" id="ARBA00023211"/>
    </source>
</evidence>
<dbReference type="RefSeq" id="WP_394818506.1">
    <property type="nucleotide sequence ID" value="NZ_JAWJZY010000001.1"/>
</dbReference>
<keyword evidence="13 14" id="KW-0464">Manganese</keyword>
<comment type="cofactor">
    <cofactor evidence="2">
        <name>Mg(2+)</name>
        <dbReference type="ChEBI" id="CHEBI:18420"/>
    </cofactor>
</comment>
<dbReference type="PROSITE" id="PS51975">
    <property type="entry name" value="RNASE_H_2"/>
    <property type="match status" value="1"/>
</dbReference>
<evidence type="ECO:0000256" key="1">
    <source>
        <dbReference type="ARBA" id="ARBA00000077"/>
    </source>
</evidence>
<feature type="domain" description="RNase H type-2" evidence="17">
    <location>
        <begin position="15"/>
        <end position="207"/>
    </location>
</feature>
<dbReference type="Gene3D" id="3.30.420.10">
    <property type="entry name" value="Ribonuclease H-like superfamily/Ribonuclease H"/>
    <property type="match status" value="1"/>
</dbReference>
<evidence type="ECO:0000256" key="14">
    <source>
        <dbReference type="HAMAP-Rule" id="MF_00052"/>
    </source>
</evidence>
<sequence length="210" mass="22567">MPDFRYEYENGAPERAVAGLDEVGRGPIAGPVVAACVVFPHDLPLSLQSMIDDSKKLSPMRRLSAFQALTGGVCHFGVGAASVREIEALNVGKASHLAMRRAMKRLPFLPHIALVDGKARVDLPCEVRMIIKGDQLSLSIAAASIIAKVTRDHLMAKLARRYKAYGWERNAGYGTATHLQALKSAGVCRHHRRGFAPVSAMLAQAGCLGA</sequence>
<dbReference type="InterPro" id="IPR024567">
    <property type="entry name" value="RNase_HII/HIII_dom"/>
</dbReference>
<dbReference type="Proteomes" id="UP001312908">
    <property type="component" value="Unassembled WGS sequence"/>
</dbReference>
<dbReference type="CDD" id="cd07182">
    <property type="entry name" value="RNase_HII_bacteria_HII_like"/>
    <property type="match status" value="1"/>
</dbReference>
<evidence type="ECO:0000256" key="15">
    <source>
        <dbReference type="PROSITE-ProRule" id="PRU01319"/>
    </source>
</evidence>
<evidence type="ECO:0000256" key="7">
    <source>
        <dbReference type="ARBA" id="ARBA00019179"/>
    </source>
</evidence>
<gene>
    <name evidence="14" type="primary">rnhB</name>
    <name evidence="18" type="ORF">DOFOFD_00175</name>
</gene>
<keyword evidence="12 14" id="KW-0378">Hydrolase</keyword>
<evidence type="ECO:0000256" key="6">
    <source>
        <dbReference type="ARBA" id="ARBA00012180"/>
    </source>
</evidence>
<dbReference type="InterPro" id="IPR012337">
    <property type="entry name" value="RNaseH-like_sf"/>
</dbReference>
<feature type="binding site" evidence="14 15">
    <location>
        <position position="21"/>
    </location>
    <ligand>
        <name>a divalent metal cation</name>
        <dbReference type="ChEBI" id="CHEBI:60240"/>
    </ligand>
</feature>
<dbReference type="EC" id="3.1.26.4" evidence="6 14"/>
<evidence type="ECO:0000256" key="2">
    <source>
        <dbReference type="ARBA" id="ARBA00001946"/>
    </source>
</evidence>
<comment type="function">
    <text evidence="3 14 16">Endonuclease that specifically degrades the RNA of RNA-DNA hybrids.</text>
</comment>
<proteinExistence type="inferred from homology"/>
<comment type="cofactor">
    <cofactor evidence="14 15">
        <name>Mn(2+)</name>
        <dbReference type="ChEBI" id="CHEBI:29035"/>
    </cofactor>
    <cofactor evidence="14 15">
        <name>Mg(2+)</name>
        <dbReference type="ChEBI" id="CHEBI:18420"/>
    </cofactor>
    <text evidence="14 15">Manganese or magnesium. Binds 1 divalent metal ion per monomer in the absence of substrate. May bind a second metal ion after substrate binding.</text>
</comment>
<evidence type="ECO:0000256" key="9">
    <source>
        <dbReference type="ARBA" id="ARBA00022722"/>
    </source>
</evidence>
<protein>
    <recommendedName>
        <fullName evidence="7 14">Ribonuclease HII</fullName>
        <shortName evidence="14">RNase HII</shortName>
        <ecNumber evidence="6 14">3.1.26.4</ecNumber>
    </recommendedName>
</protein>
<comment type="caution">
    <text evidence="18">The sequence shown here is derived from an EMBL/GenBank/DDBJ whole genome shotgun (WGS) entry which is preliminary data.</text>
</comment>
<reference evidence="18 19" key="1">
    <citation type="submission" date="2023-10" db="EMBL/GenBank/DDBJ databases">
        <title>Sorlinia euscelidii gen. nov., sp. nov., an acetic acid bacteria isolated from the gut of Euscelidius variegatus emitter.</title>
        <authorList>
            <person name="Michoud G."/>
            <person name="Marasco R."/>
            <person name="Seferji K."/>
            <person name="Gonella E."/>
            <person name="Garuglieri E."/>
            <person name="Alma A."/>
            <person name="Mapelli F."/>
            <person name="Borin S."/>
            <person name="Daffonchio D."/>
            <person name="Crotti E."/>
        </authorList>
    </citation>
    <scope>NUCLEOTIDE SEQUENCE [LARGE SCALE GENOMIC DNA]</scope>
    <source>
        <strain evidence="18 19">EV16P</strain>
    </source>
</reference>
<feature type="binding site" evidence="14 15">
    <location>
        <position position="116"/>
    </location>
    <ligand>
        <name>a divalent metal cation</name>
        <dbReference type="ChEBI" id="CHEBI:60240"/>
    </ligand>
</feature>
<evidence type="ECO:0000313" key="19">
    <source>
        <dbReference type="Proteomes" id="UP001312908"/>
    </source>
</evidence>
<dbReference type="PANTHER" id="PTHR10954">
    <property type="entry name" value="RIBONUCLEASE H2 SUBUNIT A"/>
    <property type="match status" value="1"/>
</dbReference>
<dbReference type="InterPro" id="IPR022898">
    <property type="entry name" value="RNase_HII"/>
</dbReference>
<evidence type="ECO:0000256" key="11">
    <source>
        <dbReference type="ARBA" id="ARBA00022759"/>
    </source>
</evidence>
<dbReference type="SUPFAM" id="SSF53098">
    <property type="entry name" value="Ribonuclease H-like"/>
    <property type="match status" value="1"/>
</dbReference>
<dbReference type="Pfam" id="PF01351">
    <property type="entry name" value="RNase_HII"/>
    <property type="match status" value="1"/>
</dbReference>
<evidence type="ECO:0000313" key="18">
    <source>
        <dbReference type="EMBL" id="MEE8657437.1"/>
    </source>
</evidence>
<dbReference type="NCBIfam" id="NF000595">
    <property type="entry name" value="PRK00015.1-3"/>
    <property type="match status" value="1"/>
</dbReference>
<accession>A0ABU7TYH1</accession>
<evidence type="ECO:0000259" key="17">
    <source>
        <dbReference type="PROSITE" id="PS51975"/>
    </source>
</evidence>
<dbReference type="InterPro" id="IPR001352">
    <property type="entry name" value="RNase_HII/HIII"/>
</dbReference>
<evidence type="ECO:0000256" key="5">
    <source>
        <dbReference type="ARBA" id="ARBA00007383"/>
    </source>
</evidence>
<feature type="binding site" evidence="14 15">
    <location>
        <position position="22"/>
    </location>
    <ligand>
        <name>a divalent metal cation</name>
        <dbReference type="ChEBI" id="CHEBI:60240"/>
    </ligand>
</feature>
<comment type="catalytic activity">
    <reaction evidence="1 14 15 16">
        <text>Endonucleolytic cleavage to 5'-phosphomonoester.</text>
        <dbReference type="EC" id="3.1.26.4"/>
    </reaction>
</comment>
<comment type="similarity">
    <text evidence="5 14 16">Belongs to the RNase HII family.</text>
</comment>
<organism evidence="18 19">
    <name type="scientific">Sorlinia euscelidii</name>
    <dbReference type="NCBI Taxonomy" id="3081148"/>
    <lineage>
        <taxon>Bacteria</taxon>
        <taxon>Pseudomonadati</taxon>
        <taxon>Pseudomonadota</taxon>
        <taxon>Alphaproteobacteria</taxon>
        <taxon>Acetobacterales</taxon>
        <taxon>Acetobacteraceae</taxon>
        <taxon>Sorlinia</taxon>
    </lineage>
</organism>
<keyword evidence="11 14" id="KW-0255">Endonuclease</keyword>
<dbReference type="InterPro" id="IPR036397">
    <property type="entry name" value="RNaseH_sf"/>
</dbReference>
<evidence type="ECO:0000256" key="12">
    <source>
        <dbReference type="ARBA" id="ARBA00022801"/>
    </source>
</evidence>
<evidence type="ECO:0000256" key="8">
    <source>
        <dbReference type="ARBA" id="ARBA00022490"/>
    </source>
</evidence>
<name>A0ABU7TYH1_9PROT</name>
<evidence type="ECO:0000256" key="4">
    <source>
        <dbReference type="ARBA" id="ARBA00004496"/>
    </source>
</evidence>
<comment type="subcellular location">
    <subcellularLocation>
        <location evidence="4 14">Cytoplasm</location>
    </subcellularLocation>
</comment>
<keyword evidence="10 14" id="KW-0479">Metal-binding</keyword>
<keyword evidence="19" id="KW-1185">Reference proteome</keyword>
<evidence type="ECO:0000256" key="16">
    <source>
        <dbReference type="RuleBase" id="RU003515"/>
    </source>
</evidence>
<dbReference type="EMBL" id="JAWJZY010000001">
    <property type="protein sequence ID" value="MEE8657437.1"/>
    <property type="molecule type" value="Genomic_DNA"/>
</dbReference>
<evidence type="ECO:0000256" key="10">
    <source>
        <dbReference type="ARBA" id="ARBA00022723"/>
    </source>
</evidence>